<feature type="compositionally biased region" description="Low complexity" evidence="8">
    <location>
        <begin position="309"/>
        <end position="323"/>
    </location>
</feature>
<dbReference type="InterPro" id="IPR050388">
    <property type="entry name" value="ABC_Ni/Peptide_Import"/>
</dbReference>
<comment type="caution">
    <text evidence="10">The sequence shown here is derived from an EMBL/GenBank/DDBJ whole genome shotgun (WGS) entry which is preliminary data.</text>
</comment>
<dbReference type="FunFam" id="3.40.50.300:FF:000016">
    <property type="entry name" value="Oligopeptide ABC transporter ATP-binding component"/>
    <property type="match status" value="1"/>
</dbReference>
<dbReference type="Pfam" id="PF08352">
    <property type="entry name" value="oligo_HPY"/>
    <property type="match status" value="1"/>
</dbReference>
<dbReference type="PANTHER" id="PTHR43297:SF2">
    <property type="entry name" value="DIPEPTIDE TRANSPORT ATP-BINDING PROTEIN DPPD"/>
    <property type="match status" value="1"/>
</dbReference>
<dbReference type="RefSeq" id="WP_188944567.1">
    <property type="nucleotide sequence ID" value="NZ_BMNA01000014.1"/>
</dbReference>
<keyword evidence="7" id="KW-0472">Membrane</keyword>
<keyword evidence="11" id="KW-1185">Reference proteome</keyword>
<dbReference type="Gene3D" id="3.40.50.300">
    <property type="entry name" value="P-loop containing nucleotide triphosphate hydrolases"/>
    <property type="match status" value="1"/>
</dbReference>
<reference evidence="10" key="1">
    <citation type="journal article" date="2014" name="Int. J. Syst. Evol. Microbiol.">
        <title>Complete genome sequence of Corynebacterium casei LMG S-19264T (=DSM 44701T), isolated from a smear-ripened cheese.</title>
        <authorList>
            <consortium name="US DOE Joint Genome Institute (JGI-PGF)"/>
            <person name="Walter F."/>
            <person name="Albersmeier A."/>
            <person name="Kalinowski J."/>
            <person name="Ruckert C."/>
        </authorList>
    </citation>
    <scope>NUCLEOTIDE SEQUENCE</scope>
    <source>
        <strain evidence="10">CGMCC 4.7308</strain>
    </source>
</reference>
<proteinExistence type="inferred from homology"/>
<feature type="domain" description="ABC transporter" evidence="9">
    <location>
        <begin position="39"/>
        <end position="286"/>
    </location>
</feature>
<accession>A0A917T9K7</accession>
<evidence type="ECO:0000256" key="3">
    <source>
        <dbReference type="ARBA" id="ARBA00022448"/>
    </source>
</evidence>
<dbReference type="GO" id="GO:0016887">
    <property type="term" value="F:ATP hydrolysis activity"/>
    <property type="evidence" value="ECO:0007669"/>
    <property type="project" value="InterPro"/>
</dbReference>
<dbReference type="InterPro" id="IPR003593">
    <property type="entry name" value="AAA+_ATPase"/>
</dbReference>
<protein>
    <submittedName>
        <fullName evidence="10">ABC transporter ATP-binding protein</fullName>
    </submittedName>
</protein>
<evidence type="ECO:0000256" key="5">
    <source>
        <dbReference type="ARBA" id="ARBA00022741"/>
    </source>
</evidence>
<dbReference type="Proteomes" id="UP000655208">
    <property type="component" value="Unassembled WGS sequence"/>
</dbReference>
<evidence type="ECO:0000313" key="10">
    <source>
        <dbReference type="EMBL" id="GGM15484.1"/>
    </source>
</evidence>
<evidence type="ECO:0000256" key="2">
    <source>
        <dbReference type="ARBA" id="ARBA00005417"/>
    </source>
</evidence>
<keyword evidence="4" id="KW-1003">Cell membrane</keyword>
<evidence type="ECO:0000256" key="7">
    <source>
        <dbReference type="ARBA" id="ARBA00023136"/>
    </source>
</evidence>
<feature type="region of interest" description="Disordered" evidence="8">
    <location>
        <begin position="297"/>
        <end position="323"/>
    </location>
</feature>
<evidence type="ECO:0000313" key="11">
    <source>
        <dbReference type="Proteomes" id="UP000655208"/>
    </source>
</evidence>
<evidence type="ECO:0000256" key="8">
    <source>
        <dbReference type="SAM" id="MobiDB-lite"/>
    </source>
</evidence>
<feature type="region of interest" description="Disordered" evidence="8">
    <location>
        <begin position="1"/>
        <end position="34"/>
    </location>
</feature>
<organism evidence="10 11">
    <name type="scientific">Nakamurella endophytica</name>
    <dbReference type="NCBI Taxonomy" id="1748367"/>
    <lineage>
        <taxon>Bacteria</taxon>
        <taxon>Bacillati</taxon>
        <taxon>Actinomycetota</taxon>
        <taxon>Actinomycetes</taxon>
        <taxon>Nakamurellales</taxon>
        <taxon>Nakamurellaceae</taxon>
        <taxon>Nakamurella</taxon>
    </lineage>
</organism>
<comment type="similarity">
    <text evidence="2">Belongs to the ABC transporter superfamily.</text>
</comment>
<dbReference type="PROSITE" id="PS00211">
    <property type="entry name" value="ABC_TRANSPORTER_1"/>
    <property type="match status" value="1"/>
</dbReference>
<evidence type="ECO:0000259" key="9">
    <source>
        <dbReference type="PROSITE" id="PS50893"/>
    </source>
</evidence>
<evidence type="ECO:0000256" key="6">
    <source>
        <dbReference type="ARBA" id="ARBA00022840"/>
    </source>
</evidence>
<dbReference type="PANTHER" id="PTHR43297">
    <property type="entry name" value="OLIGOPEPTIDE TRANSPORT ATP-BINDING PROTEIN APPD"/>
    <property type="match status" value="1"/>
</dbReference>
<comment type="subcellular location">
    <subcellularLocation>
        <location evidence="1">Cell membrane</location>
        <topology evidence="1">Peripheral membrane protein</topology>
    </subcellularLocation>
</comment>
<dbReference type="GO" id="GO:0005524">
    <property type="term" value="F:ATP binding"/>
    <property type="evidence" value="ECO:0007669"/>
    <property type="project" value="UniProtKB-KW"/>
</dbReference>
<dbReference type="AlphaFoldDB" id="A0A917T9K7"/>
<dbReference type="Pfam" id="PF00005">
    <property type="entry name" value="ABC_tran"/>
    <property type="match status" value="1"/>
</dbReference>
<dbReference type="SMART" id="SM00382">
    <property type="entry name" value="AAA"/>
    <property type="match status" value="1"/>
</dbReference>
<dbReference type="InterPro" id="IPR003439">
    <property type="entry name" value="ABC_transporter-like_ATP-bd"/>
</dbReference>
<evidence type="ECO:0000256" key="1">
    <source>
        <dbReference type="ARBA" id="ARBA00004202"/>
    </source>
</evidence>
<name>A0A917T9K7_9ACTN</name>
<dbReference type="PROSITE" id="PS50893">
    <property type="entry name" value="ABC_TRANSPORTER_2"/>
    <property type="match status" value="1"/>
</dbReference>
<dbReference type="InterPro" id="IPR017871">
    <property type="entry name" value="ABC_transporter-like_CS"/>
</dbReference>
<gene>
    <name evidence="10" type="ORF">GCM10011594_39370</name>
</gene>
<keyword evidence="5" id="KW-0547">Nucleotide-binding</keyword>
<sequence length="323" mass="33995">MTAGRGTGGAAPAAVPLRPSSGTAPGDAPFGPAQQRPALTVQDLRVSYPSASGSAEVVHGVDLSVGRGRTLAVVGESGSGKSVTARAVLRLDPDARVSGRVLLGDTDVLALPRRRLRTVRGARVGLVFQDPLSALNPVMTVGWQIMQPLRFRGVSRAEARRRGIDLLGQLGVRDAARRFDDYPHQFSGGMRQRVVIAIAVIADPEVLIADEPTTALDVRVQAQVLAVLRRLADDRGMSVVLITHDLGIVAGFADDIVVLRSGRVVERGTVDEVYARPHDPYTRGLLGAVPRLDADPSVPLAVVPPETPGPAAGDAAPTQEVTR</sequence>
<dbReference type="CDD" id="cd03257">
    <property type="entry name" value="ABC_NikE_OppD_transporters"/>
    <property type="match status" value="1"/>
</dbReference>
<dbReference type="SUPFAM" id="SSF52540">
    <property type="entry name" value="P-loop containing nucleoside triphosphate hydrolases"/>
    <property type="match status" value="1"/>
</dbReference>
<reference evidence="10" key="2">
    <citation type="submission" date="2020-09" db="EMBL/GenBank/DDBJ databases">
        <authorList>
            <person name="Sun Q."/>
            <person name="Zhou Y."/>
        </authorList>
    </citation>
    <scope>NUCLEOTIDE SEQUENCE</scope>
    <source>
        <strain evidence="10">CGMCC 4.7308</strain>
    </source>
</reference>
<dbReference type="InterPro" id="IPR013563">
    <property type="entry name" value="Oligopep_ABC_C"/>
</dbReference>
<dbReference type="InterPro" id="IPR027417">
    <property type="entry name" value="P-loop_NTPase"/>
</dbReference>
<keyword evidence="3" id="KW-0813">Transport</keyword>
<dbReference type="EMBL" id="BMNA01000014">
    <property type="protein sequence ID" value="GGM15484.1"/>
    <property type="molecule type" value="Genomic_DNA"/>
</dbReference>
<evidence type="ECO:0000256" key="4">
    <source>
        <dbReference type="ARBA" id="ARBA00022475"/>
    </source>
</evidence>
<dbReference type="GO" id="GO:0005886">
    <property type="term" value="C:plasma membrane"/>
    <property type="evidence" value="ECO:0007669"/>
    <property type="project" value="UniProtKB-SubCell"/>
</dbReference>
<dbReference type="GO" id="GO:0015833">
    <property type="term" value="P:peptide transport"/>
    <property type="evidence" value="ECO:0007669"/>
    <property type="project" value="InterPro"/>
</dbReference>
<keyword evidence="6 10" id="KW-0067">ATP-binding</keyword>